<dbReference type="PROSITE" id="PS51257">
    <property type="entry name" value="PROKAR_LIPOPROTEIN"/>
    <property type="match status" value="1"/>
</dbReference>
<proteinExistence type="predicted"/>
<dbReference type="AlphaFoldDB" id="A0A3B0SW73"/>
<accession>A0A3B0SW73</accession>
<protein>
    <submittedName>
        <fullName evidence="1">Copper tolerance protein</fullName>
    </submittedName>
</protein>
<organism evidence="1">
    <name type="scientific">hydrothermal vent metagenome</name>
    <dbReference type="NCBI Taxonomy" id="652676"/>
    <lineage>
        <taxon>unclassified sequences</taxon>
        <taxon>metagenomes</taxon>
        <taxon>ecological metagenomes</taxon>
    </lineage>
</organism>
<evidence type="ECO:0000313" key="1">
    <source>
        <dbReference type="EMBL" id="VAW09768.1"/>
    </source>
</evidence>
<reference evidence="1" key="1">
    <citation type="submission" date="2018-06" db="EMBL/GenBank/DDBJ databases">
        <authorList>
            <person name="Zhirakovskaya E."/>
        </authorList>
    </citation>
    <scope>NUCLEOTIDE SEQUENCE</scope>
</reference>
<gene>
    <name evidence="1" type="ORF">MNBD_ACTINO02-1832</name>
</gene>
<sequence>MFGRQPTKSTRIVVLTSVFGLVLAACGGGASPDADVFTAAPRANDDSVEIATDTTAVTQAPTEIASQPIALVSEPVELDAEPIEVTVTLTEFAVELSQSAFDAGATYRFVVTNNGSVGHELMIVGPLEPGMGDMEAMDEAALLVIEEDDLPPGATVETTYTFPVDGEIRLEAACYVPGHYEAGMKTQVVVAG</sequence>
<dbReference type="EMBL" id="UOEK01000648">
    <property type="protein sequence ID" value="VAW09768.1"/>
    <property type="molecule type" value="Genomic_DNA"/>
</dbReference>
<dbReference type="InterPro" id="IPR008972">
    <property type="entry name" value="Cupredoxin"/>
</dbReference>
<dbReference type="Gene3D" id="2.60.40.420">
    <property type="entry name" value="Cupredoxins - blue copper proteins"/>
    <property type="match status" value="1"/>
</dbReference>
<name>A0A3B0SW73_9ZZZZ</name>
<dbReference type="SUPFAM" id="SSF49503">
    <property type="entry name" value="Cupredoxins"/>
    <property type="match status" value="1"/>
</dbReference>